<accession>A0A2S0NE61</accession>
<feature type="transmembrane region" description="Helical" evidence="1">
    <location>
        <begin position="89"/>
        <end position="106"/>
    </location>
</feature>
<dbReference type="Pfam" id="PF06532">
    <property type="entry name" value="NrsF"/>
    <property type="match status" value="1"/>
</dbReference>
<keyword evidence="1" id="KW-1133">Transmembrane helix</keyword>
<evidence type="ECO:0000313" key="2">
    <source>
        <dbReference type="EMBL" id="AVO46347.1"/>
    </source>
</evidence>
<dbReference type="EMBL" id="CP027668">
    <property type="protein sequence ID" value="AVO46347.1"/>
    <property type="molecule type" value="Genomic_DNA"/>
</dbReference>
<gene>
    <name evidence="2" type="ORF">C6569_15510</name>
</gene>
<feature type="transmembrane region" description="Helical" evidence="1">
    <location>
        <begin position="126"/>
        <end position="147"/>
    </location>
</feature>
<dbReference type="AlphaFoldDB" id="A0A2S0NE61"/>
<evidence type="ECO:0000313" key="3">
    <source>
        <dbReference type="Proteomes" id="UP000237889"/>
    </source>
</evidence>
<feature type="transmembrane region" description="Helical" evidence="1">
    <location>
        <begin position="191"/>
        <end position="211"/>
    </location>
</feature>
<proteinExistence type="predicted"/>
<dbReference type="InterPro" id="IPR009495">
    <property type="entry name" value="NrsF"/>
</dbReference>
<dbReference type="Proteomes" id="UP000237889">
    <property type="component" value="Chromosome"/>
</dbReference>
<feature type="transmembrane region" description="Helical" evidence="1">
    <location>
        <begin position="61"/>
        <end position="82"/>
    </location>
</feature>
<keyword evidence="3" id="KW-1185">Reference proteome</keyword>
<evidence type="ECO:0000256" key="1">
    <source>
        <dbReference type="SAM" id="Phobius"/>
    </source>
</evidence>
<organism evidence="2 3">
    <name type="scientific">Phreatobacter cathodiphilus</name>
    <dbReference type="NCBI Taxonomy" id="1868589"/>
    <lineage>
        <taxon>Bacteria</taxon>
        <taxon>Pseudomonadati</taxon>
        <taxon>Pseudomonadota</taxon>
        <taxon>Alphaproteobacteria</taxon>
        <taxon>Hyphomicrobiales</taxon>
        <taxon>Phreatobacteraceae</taxon>
        <taxon>Phreatobacter</taxon>
    </lineage>
</organism>
<keyword evidence="1" id="KW-0472">Membrane</keyword>
<dbReference type="KEGG" id="phr:C6569_15510"/>
<feature type="transmembrane region" description="Helical" evidence="1">
    <location>
        <begin position="159"/>
        <end position="179"/>
    </location>
</feature>
<protein>
    <submittedName>
        <fullName evidence="2">DUF1109 domain-containing protein</fullName>
    </submittedName>
</protein>
<sequence length="213" mass="21687">MRAMKTEDLISALSRDARRTGPSVHGRLAVALALGAVVAFALLTASIGIRPDIFAASRTMLFDLKMLLVATLAIAAIALVRAAARPEAALPKAVLVVPVLLVIFGIGHEVATQLPSALPTRLVGKNWGVCLIAIPLLGALPLAAILTAMTAAAPRDATLAGALSGLAAGAIAATVYGLHCTDDSPLFVATWYSIAIAMLAGAGAGIGRRVLAW</sequence>
<name>A0A2S0NE61_9HYPH</name>
<keyword evidence="1" id="KW-0812">Transmembrane</keyword>
<feature type="transmembrane region" description="Helical" evidence="1">
    <location>
        <begin position="28"/>
        <end position="49"/>
    </location>
</feature>
<reference evidence="2 3" key="1">
    <citation type="submission" date="2018-03" db="EMBL/GenBank/DDBJ databases">
        <title>Genome sequencing of Phreatobacter sp.</title>
        <authorList>
            <person name="Kim S.-J."/>
            <person name="Heo J."/>
            <person name="Kwon S.-W."/>
        </authorList>
    </citation>
    <scope>NUCLEOTIDE SEQUENCE [LARGE SCALE GENOMIC DNA]</scope>
    <source>
        <strain evidence="2 3">S-12</strain>
    </source>
</reference>